<reference evidence="1 2" key="1">
    <citation type="submission" date="2018-04" db="EMBL/GenBank/DDBJ databases">
        <title>Camelliibacillus theae gen. nov., sp. nov., isolated from Pu'er tea.</title>
        <authorList>
            <person name="Niu L."/>
        </authorList>
    </citation>
    <scope>NUCLEOTIDE SEQUENCE [LARGE SCALE GENOMIC DNA]</scope>
    <source>
        <strain evidence="1 2">T8</strain>
    </source>
</reference>
<dbReference type="RefSeq" id="WP_116553317.1">
    <property type="nucleotide sequence ID" value="NZ_QCZG01000003.1"/>
</dbReference>
<name>A0A2U1K663_9BACI</name>
<accession>A0A2U1K663</accession>
<gene>
    <name evidence="1" type="ORF">DCC39_02555</name>
</gene>
<dbReference type="EMBL" id="QCZG01000003">
    <property type="protein sequence ID" value="PWA13031.1"/>
    <property type="molecule type" value="Genomic_DNA"/>
</dbReference>
<keyword evidence="2" id="KW-1185">Reference proteome</keyword>
<evidence type="ECO:0000313" key="2">
    <source>
        <dbReference type="Proteomes" id="UP000245998"/>
    </source>
</evidence>
<sequence length="112" mass="13084">MIEEQEKLTMSQRIDAFYRQSGGPGNPEIARILEEHLINGKDHGARGKKEELKDVFTEVFLGDHSTQPLVLWMMRMRYNIKEQWEAFLNSRSPDIDVDKIIEELKKHQTGKS</sequence>
<proteinExistence type="predicted"/>
<protein>
    <submittedName>
        <fullName evidence="1">Uncharacterized protein</fullName>
    </submittedName>
</protein>
<dbReference type="OrthoDB" id="2374773at2"/>
<organism evidence="1 2">
    <name type="scientific">Pueribacillus theae</name>
    <dbReference type="NCBI Taxonomy" id="2171751"/>
    <lineage>
        <taxon>Bacteria</taxon>
        <taxon>Bacillati</taxon>
        <taxon>Bacillota</taxon>
        <taxon>Bacilli</taxon>
        <taxon>Bacillales</taxon>
        <taxon>Bacillaceae</taxon>
        <taxon>Pueribacillus</taxon>
    </lineage>
</organism>
<evidence type="ECO:0000313" key="1">
    <source>
        <dbReference type="EMBL" id="PWA13031.1"/>
    </source>
</evidence>
<comment type="caution">
    <text evidence="1">The sequence shown here is derived from an EMBL/GenBank/DDBJ whole genome shotgun (WGS) entry which is preliminary data.</text>
</comment>
<dbReference type="Proteomes" id="UP000245998">
    <property type="component" value="Unassembled WGS sequence"/>
</dbReference>
<dbReference type="AlphaFoldDB" id="A0A2U1K663"/>